<organism evidence="7 8">
    <name type="scientific">Pedobacter duraquae</name>
    <dbReference type="NCBI Taxonomy" id="425511"/>
    <lineage>
        <taxon>Bacteria</taxon>
        <taxon>Pseudomonadati</taxon>
        <taxon>Bacteroidota</taxon>
        <taxon>Sphingobacteriia</taxon>
        <taxon>Sphingobacteriales</taxon>
        <taxon>Sphingobacteriaceae</taxon>
        <taxon>Pedobacter</taxon>
    </lineage>
</organism>
<reference evidence="7 8" key="1">
    <citation type="submission" date="2019-03" db="EMBL/GenBank/DDBJ databases">
        <title>Genomic Encyclopedia of Archaeal and Bacterial Type Strains, Phase II (KMG-II): from individual species to whole genera.</title>
        <authorList>
            <person name="Goeker M."/>
        </authorList>
    </citation>
    <scope>NUCLEOTIDE SEQUENCE [LARGE SCALE GENOMIC DNA]</scope>
    <source>
        <strain evidence="7 8">DSM 19034</strain>
    </source>
</reference>
<name>A0A4R6IEP5_9SPHI</name>
<keyword evidence="8" id="KW-1185">Reference proteome</keyword>
<evidence type="ECO:0000313" key="8">
    <source>
        <dbReference type="Proteomes" id="UP000295499"/>
    </source>
</evidence>
<feature type="transmembrane region" description="Helical" evidence="5">
    <location>
        <begin position="405"/>
        <end position="422"/>
    </location>
</feature>
<dbReference type="OrthoDB" id="817530at2"/>
<dbReference type="Pfam" id="PF04932">
    <property type="entry name" value="Wzy_C"/>
    <property type="match status" value="1"/>
</dbReference>
<evidence type="ECO:0000259" key="6">
    <source>
        <dbReference type="Pfam" id="PF04932"/>
    </source>
</evidence>
<dbReference type="PANTHER" id="PTHR37422">
    <property type="entry name" value="TEICHURONIC ACID BIOSYNTHESIS PROTEIN TUAE"/>
    <property type="match status" value="1"/>
</dbReference>
<feature type="transmembrane region" description="Helical" evidence="5">
    <location>
        <begin position="365"/>
        <end position="385"/>
    </location>
</feature>
<protein>
    <recommendedName>
        <fullName evidence="6">O-antigen ligase-related domain-containing protein</fullName>
    </recommendedName>
</protein>
<keyword evidence="2 5" id="KW-0812">Transmembrane</keyword>
<dbReference type="InterPro" id="IPR007016">
    <property type="entry name" value="O-antigen_ligase-rel_domated"/>
</dbReference>
<feature type="domain" description="O-antigen ligase-related" evidence="6">
    <location>
        <begin position="245"/>
        <end position="380"/>
    </location>
</feature>
<feature type="transmembrane region" description="Helical" evidence="5">
    <location>
        <begin position="83"/>
        <end position="102"/>
    </location>
</feature>
<keyword evidence="4 5" id="KW-0472">Membrane</keyword>
<evidence type="ECO:0000313" key="7">
    <source>
        <dbReference type="EMBL" id="TDO20171.1"/>
    </source>
</evidence>
<accession>A0A4R6IEP5</accession>
<dbReference type="RefSeq" id="WP_133558532.1">
    <property type="nucleotide sequence ID" value="NZ_SNWM01000005.1"/>
</dbReference>
<evidence type="ECO:0000256" key="5">
    <source>
        <dbReference type="SAM" id="Phobius"/>
    </source>
</evidence>
<feature type="transmembrane region" description="Helical" evidence="5">
    <location>
        <begin position="284"/>
        <end position="303"/>
    </location>
</feature>
<proteinExistence type="predicted"/>
<evidence type="ECO:0000256" key="2">
    <source>
        <dbReference type="ARBA" id="ARBA00022692"/>
    </source>
</evidence>
<sequence length="473" mass="53670">MIIFPLIYFTVFVYALKQLFNRNKEGIMIFLIFGLPIYITSLSTAFNTGFKSLVPFMLPFKEVLVLITIGTCVWDLKKRMKVLTVDYLVLSYFFVTLLYVFLPIGTNSFFDKAIAFKSSSFFTFIYLAGRVFNPREISINKAFNYILIVIILAAGVLFFELMTDQQLQTLTGYADYNFYYYNQDPEGNYGLSWTFETSTGIKRFASFFANPLEFGAATLVALAVIAGLYTTSENKLKVNTLGIIAIITTQFTILLAVSRASLASYLIMIYIYAWVTKNRRLLNFIHFSIIAGIIYFIFFLFVVHPDLYEFIYETITFTNPSSIGHIVAWLEGIDAIIKNPFGLGLGESGRVGMSNNSTTGGENQFIILGVQAGILTAFLYASILISLIRMSLKWYPKLKGKERKVCLTLLLMKVGFIIPLLTAEFESYSYISYLSWFLSGLLVQMISEKQTSKSIIDVNAQLQQSQALNQRHE</sequence>
<feature type="transmembrane region" description="Helical" evidence="5">
    <location>
        <begin position="142"/>
        <end position="161"/>
    </location>
</feature>
<dbReference type="Proteomes" id="UP000295499">
    <property type="component" value="Unassembled WGS sequence"/>
</dbReference>
<feature type="transmembrane region" description="Helical" evidence="5">
    <location>
        <begin position="27"/>
        <end position="46"/>
    </location>
</feature>
<dbReference type="EMBL" id="SNWM01000005">
    <property type="protein sequence ID" value="TDO20171.1"/>
    <property type="molecule type" value="Genomic_DNA"/>
</dbReference>
<feature type="transmembrane region" description="Helical" evidence="5">
    <location>
        <begin position="212"/>
        <end position="231"/>
    </location>
</feature>
<dbReference type="GO" id="GO:0016020">
    <property type="term" value="C:membrane"/>
    <property type="evidence" value="ECO:0007669"/>
    <property type="project" value="UniProtKB-SubCell"/>
</dbReference>
<dbReference type="InterPro" id="IPR051533">
    <property type="entry name" value="WaaL-like"/>
</dbReference>
<comment type="caution">
    <text evidence="7">The sequence shown here is derived from an EMBL/GenBank/DDBJ whole genome shotgun (WGS) entry which is preliminary data.</text>
</comment>
<dbReference type="PANTHER" id="PTHR37422:SF17">
    <property type="entry name" value="O-ANTIGEN LIGASE"/>
    <property type="match status" value="1"/>
</dbReference>
<comment type="subcellular location">
    <subcellularLocation>
        <location evidence="1">Membrane</location>
        <topology evidence="1">Multi-pass membrane protein</topology>
    </subcellularLocation>
</comment>
<feature type="transmembrane region" description="Helical" evidence="5">
    <location>
        <begin position="58"/>
        <end position="76"/>
    </location>
</feature>
<keyword evidence="3 5" id="KW-1133">Transmembrane helix</keyword>
<gene>
    <name evidence="7" type="ORF">CLV32_3931</name>
</gene>
<evidence type="ECO:0000256" key="1">
    <source>
        <dbReference type="ARBA" id="ARBA00004141"/>
    </source>
</evidence>
<dbReference type="AlphaFoldDB" id="A0A4R6IEP5"/>
<evidence type="ECO:0000256" key="4">
    <source>
        <dbReference type="ARBA" id="ARBA00023136"/>
    </source>
</evidence>
<evidence type="ECO:0000256" key="3">
    <source>
        <dbReference type="ARBA" id="ARBA00022989"/>
    </source>
</evidence>
<feature type="transmembrane region" description="Helical" evidence="5">
    <location>
        <begin position="243"/>
        <end position="272"/>
    </location>
</feature>